<sequence length="112" mass="12751">MLNNFYDLIESVYLLFADWKKQGLAEKSLKICLLTLLIGGILWISWLYWANVIPMLTGNLFSSIILACLLIALYCLILLGLSFIYLPLITGISFIFGGIIWLGEKIYRKICP</sequence>
<dbReference type="RefSeq" id="WP_261919429.1">
    <property type="nucleotide sequence ID" value="NZ_CP022011.1"/>
</dbReference>
<dbReference type="Proteomes" id="UP000955338">
    <property type="component" value="Chromosome"/>
</dbReference>
<accession>A0A8D4IXM1</accession>
<reference evidence="1" key="1">
    <citation type="submission" date="2017-06" db="EMBL/GenBank/DDBJ databases">
        <title>Genome sequencing of pathogenic and non-pathogenic strains within Bisgaard taxon 40.</title>
        <authorList>
            <person name="Ladner J.T."/>
            <person name="Lovett S.P."/>
            <person name="Koroleva G."/>
            <person name="Lorch J.M."/>
        </authorList>
    </citation>
    <scope>NUCLEOTIDE SEQUENCE</scope>
    <source>
        <strain evidence="1">27576-1-I1</strain>
    </source>
</reference>
<gene>
    <name evidence="1" type="ORF">CEP48_03225</name>
</gene>
<dbReference type="EMBL" id="CP022011">
    <property type="protein sequence ID" value="QDJ14490.1"/>
    <property type="molecule type" value="Genomic_DNA"/>
</dbReference>
<evidence type="ECO:0000313" key="1">
    <source>
        <dbReference type="EMBL" id="QDJ14490.1"/>
    </source>
</evidence>
<name>A0A8D4IXM1_9PAST</name>
<dbReference type="AlphaFoldDB" id="A0A8D4IXM1"/>
<keyword evidence="2" id="KW-1185">Reference proteome</keyword>
<organism evidence="1 2">
    <name type="scientific">Mergibacter septicus</name>
    <dbReference type="NCBI Taxonomy" id="221402"/>
    <lineage>
        <taxon>Bacteria</taxon>
        <taxon>Pseudomonadati</taxon>
        <taxon>Pseudomonadota</taxon>
        <taxon>Gammaproteobacteria</taxon>
        <taxon>Pasteurellales</taxon>
        <taxon>Pasteurellaceae</taxon>
        <taxon>Mergibacter</taxon>
    </lineage>
</organism>
<protein>
    <submittedName>
        <fullName evidence="1">Uncharacterized protein</fullName>
    </submittedName>
</protein>
<evidence type="ECO:0000313" key="2">
    <source>
        <dbReference type="Proteomes" id="UP000955338"/>
    </source>
</evidence>
<proteinExistence type="predicted"/>